<dbReference type="Pfam" id="PF00072">
    <property type="entry name" value="Response_reg"/>
    <property type="match status" value="1"/>
</dbReference>
<dbReference type="InterPro" id="IPR011006">
    <property type="entry name" value="CheY-like_superfamily"/>
</dbReference>
<keyword evidence="8" id="KW-0472">Membrane</keyword>
<dbReference type="InterPro" id="IPR015943">
    <property type="entry name" value="WD40/YVTN_repeat-like_dom_sf"/>
</dbReference>
<keyword evidence="4" id="KW-0805">Transcription regulation</keyword>
<evidence type="ECO:0000256" key="2">
    <source>
        <dbReference type="ARBA" id="ARBA00012438"/>
    </source>
</evidence>
<dbReference type="SUPFAM" id="SSF63829">
    <property type="entry name" value="Calcium-dependent phosphotriesterase"/>
    <property type="match status" value="1"/>
</dbReference>
<dbReference type="PROSITE" id="PS01124">
    <property type="entry name" value="HTH_ARAC_FAMILY_2"/>
    <property type="match status" value="1"/>
</dbReference>
<dbReference type="InterPro" id="IPR013783">
    <property type="entry name" value="Ig-like_fold"/>
</dbReference>
<dbReference type="SMART" id="SM00342">
    <property type="entry name" value="HTH_ARAC"/>
    <property type="match status" value="1"/>
</dbReference>
<feature type="modified residue" description="4-aspartylphosphate" evidence="7">
    <location>
        <position position="1075"/>
    </location>
</feature>
<evidence type="ECO:0000313" key="12">
    <source>
        <dbReference type="EMBL" id="MBK1875929.1"/>
    </source>
</evidence>
<dbReference type="Proteomes" id="UP000617628">
    <property type="component" value="Unassembled WGS sequence"/>
</dbReference>
<dbReference type="GO" id="GO:0003700">
    <property type="term" value="F:DNA-binding transcription factor activity"/>
    <property type="evidence" value="ECO:0007669"/>
    <property type="project" value="InterPro"/>
</dbReference>
<dbReference type="PROSITE" id="PS50109">
    <property type="entry name" value="HIS_KIN"/>
    <property type="match status" value="1"/>
</dbReference>
<dbReference type="InterPro" id="IPR009057">
    <property type="entry name" value="Homeodomain-like_sf"/>
</dbReference>
<dbReference type="Pfam" id="PF00512">
    <property type="entry name" value="HisKA"/>
    <property type="match status" value="1"/>
</dbReference>
<keyword evidence="8" id="KW-1133">Transmembrane helix</keyword>
<dbReference type="CDD" id="cd17574">
    <property type="entry name" value="REC_OmpR"/>
    <property type="match status" value="1"/>
</dbReference>
<evidence type="ECO:0000256" key="1">
    <source>
        <dbReference type="ARBA" id="ARBA00000085"/>
    </source>
</evidence>
<dbReference type="InterPro" id="IPR005467">
    <property type="entry name" value="His_kinase_dom"/>
</dbReference>
<name>A0A934VPW6_9BACT</name>
<dbReference type="InterPro" id="IPR003661">
    <property type="entry name" value="HisK_dim/P_dom"/>
</dbReference>
<dbReference type="InterPro" id="IPR003594">
    <property type="entry name" value="HATPase_dom"/>
</dbReference>
<keyword evidence="13" id="KW-1185">Reference proteome</keyword>
<evidence type="ECO:0000313" key="13">
    <source>
        <dbReference type="Proteomes" id="UP000617628"/>
    </source>
</evidence>
<dbReference type="InterPro" id="IPR001789">
    <property type="entry name" value="Sig_transdc_resp-reg_receiver"/>
</dbReference>
<keyword evidence="6" id="KW-0804">Transcription</keyword>
<dbReference type="PRINTS" id="PR00344">
    <property type="entry name" value="BCTRLSENSOR"/>
</dbReference>
<evidence type="ECO:0000256" key="3">
    <source>
        <dbReference type="ARBA" id="ARBA00022553"/>
    </source>
</evidence>
<protein>
    <recommendedName>
        <fullName evidence="2">histidine kinase</fullName>
        <ecNumber evidence="2">2.7.13.3</ecNumber>
    </recommendedName>
</protein>
<evidence type="ECO:0000259" key="10">
    <source>
        <dbReference type="PROSITE" id="PS50109"/>
    </source>
</evidence>
<dbReference type="AlphaFoldDB" id="A0A934VPW6"/>
<dbReference type="InterPro" id="IPR018062">
    <property type="entry name" value="HTH_AraC-typ_CS"/>
</dbReference>
<dbReference type="PROSITE" id="PS50110">
    <property type="entry name" value="RESPONSE_REGULATORY"/>
    <property type="match status" value="1"/>
</dbReference>
<dbReference type="SUPFAM" id="SSF101898">
    <property type="entry name" value="NHL repeat"/>
    <property type="match status" value="1"/>
</dbReference>
<dbReference type="SUPFAM" id="SSF52172">
    <property type="entry name" value="CheY-like"/>
    <property type="match status" value="1"/>
</dbReference>
<dbReference type="SUPFAM" id="SSF55874">
    <property type="entry name" value="ATPase domain of HSP90 chaperone/DNA topoisomerase II/histidine kinase"/>
    <property type="match status" value="1"/>
</dbReference>
<feature type="domain" description="Histidine kinase" evidence="10">
    <location>
        <begin position="777"/>
        <end position="1003"/>
    </location>
</feature>
<evidence type="ECO:0000256" key="7">
    <source>
        <dbReference type="PROSITE-ProRule" id="PRU00169"/>
    </source>
</evidence>
<comment type="catalytic activity">
    <reaction evidence="1">
        <text>ATP + protein L-histidine = ADP + protein N-phospho-L-histidine.</text>
        <dbReference type="EC" id="2.7.13.3"/>
    </reaction>
</comment>
<feature type="domain" description="HTH araC/xylS-type" evidence="9">
    <location>
        <begin position="1177"/>
        <end position="1276"/>
    </location>
</feature>
<dbReference type="SMART" id="SM00388">
    <property type="entry name" value="HisKA"/>
    <property type="match status" value="1"/>
</dbReference>
<accession>A0A934VPW6</accession>
<dbReference type="RefSeq" id="WP_200354146.1">
    <property type="nucleotide sequence ID" value="NZ_JAENIL010000005.1"/>
</dbReference>
<dbReference type="Gene3D" id="1.10.10.60">
    <property type="entry name" value="Homeodomain-like"/>
    <property type="match status" value="1"/>
</dbReference>
<keyword evidence="8" id="KW-0812">Transmembrane</keyword>
<feature type="domain" description="Response regulatory" evidence="11">
    <location>
        <begin position="1027"/>
        <end position="1142"/>
    </location>
</feature>
<dbReference type="Gene3D" id="2.60.40.10">
    <property type="entry name" value="Immunoglobulins"/>
    <property type="match status" value="1"/>
</dbReference>
<reference evidence="12" key="1">
    <citation type="submission" date="2021-01" db="EMBL/GenBank/DDBJ databases">
        <title>Modified the classification status of verrucomicrobia.</title>
        <authorList>
            <person name="Feng X."/>
        </authorList>
    </citation>
    <scope>NUCLEOTIDE SEQUENCE</scope>
    <source>
        <strain evidence="12">KCTC 13126</strain>
    </source>
</reference>
<dbReference type="Gene3D" id="1.10.287.130">
    <property type="match status" value="1"/>
</dbReference>
<dbReference type="GO" id="GO:0043565">
    <property type="term" value="F:sequence-specific DNA binding"/>
    <property type="evidence" value="ECO:0007669"/>
    <property type="project" value="InterPro"/>
</dbReference>
<dbReference type="SMART" id="SM00448">
    <property type="entry name" value="REC"/>
    <property type="match status" value="1"/>
</dbReference>
<dbReference type="Pfam" id="PF02518">
    <property type="entry name" value="HATPase_c"/>
    <property type="match status" value="1"/>
</dbReference>
<evidence type="ECO:0000256" key="8">
    <source>
        <dbReference type="SAM" id="Phobius"/>
    </source>
</evidence>
<evidence type="ECO:0000256" key="6">
    <source>
        <dbReference type="ARBA" id="ARBA00023163"/>
    </source>
</evidence>
<feature type="transmembrane region" description="Helical" evidence="8">
    <location>
        <begin position="737"/>
        <end position="757"/>
    </location>
</feature>
<dbReference type="PANTHER" id="PTHR43547:SF2">
    <property type="entry name" value="HYBRID SIGNAL TRANSDUCTION HISTIDINE KINASE C"/>
    <property type="match status" value="1"/>
</dbReference>
<dbReference type="PANTHER" id="PTHR43547">
    <property type="entry name" value="TWO-COMPONENT HISTIDINE KINASE"/>
    <property type="match status" value="1"/>
</dbReference>
<evidence type="ECO:0000256" key="4">
    <source>
        <dbReference type="ARBA" id="ARBA00023015"/>
    </source>
</evidence>
<sequence>MAFGNFVPSTSPTLLEPWRWKELEPLDGFSMTCGAESEAGTLWFGRQGSVLSYDGYEVEEWSLPDDFGNASVFQLYPESDSSVYVYTSEGILYLDGDGWTRLARFKVDHPLQVRDFMVRNSHGVMYACIPSSIVRIENGRLYLALALSEPSHSYTIDASDRIWFVEESEGRLVSYQTDESGNLSKSKRRVYELGEGEDLDGIHLIGSVHSDEVWAVSRRPGVLPNVYSSSTQLWEKRDLSALTGNNAHAAGRRLSEDILFIESKTRLLLRQGGQWIELEVPGVKLPISSVFTFSRRNGNLIIGGQGEPTYEVELSGDHWASYEQLNFHCETSNQHQWFISFEGAILEFDPVKGEWLTHLDGVLDTPVGMLRTSDDTVWAYGSHGGIPAVSLFDGHSWRLDELSDLESFVGYMSATELRDGRVLFGSGPASSSSGRGGLIVYEKDGSGYRSRHIPRTIAPARPVSLAEGKDGAVWMSGSSLVALNASLEASIPVEQPPNPDEWIDHVASDHEGAVWVANWTEGLFRKEEDGWAKILAPDDIASDHVAYVHPDAIRTNQIWVATNRGISRFDGKNWIPESLPESISFRREGGTLRQSMNGDVWINRGPRSWYFRTSENKMIPERIASSFTTIRYRPDQTPPRVRIESFDNNTTRPSSIHVRWKGLDKWSDTPQSDLRYSYRFGENDWSAFSTETNATFVDTASGEHLFQVRVIDRDGNVSTAPAEALITVQPPYWQRTWFLVGVLGSLLTIVLLIALLIRQGIRHVLKIEEFKIQFFTNISHELRTPLTVILAPLERLLDKGKTKEEKSDLELAHRNARKMQLLIDQLLDFRSAEQGPIVINRSEFDFIRCVDEAVRLIEPLAKEKSQEIQQVRSTDSYEASFDLEKVETILSNLISNAIKYTQENGYIRVEAAISEGEYEPIATVTIEDNGPGIQKGDLERIWETFYRGQNTADSGTRGSGIGLAYAKALVEAHGGSISVESPVNEVDGKMRGTRFQVSIPLQTVSDEERAKVGEESHAFEASEDTPRILIIEDDDDIRSFLANELRKTFVVKEASDGVEGWRIAQEMIPDLIVCDVMMPHKDGREVCRLVKSADSTSHIPVFLLTALNSETHEMAGLESGADDYIAKPVNLGILKQRIHNLISSRKKIHERYAKLSPEAKIEAKELTGNPQEEAFLAKALKTVEENADNTELDVEYLASQMGMSRMSLYRKFKAMTGESPGNFIRSVRMKKAAGLLAGHSLNVSQISDSVGFSDISQFSKSFKKYFGESPSQYRERVRG</sequence>
<dbReference type="EC" id="2.7.13.3" evidence="2"/>
<dbReference type="EMBL" id="JAENIL010000005">
    <property type="protein sequence ID" value="MBK1875929.1"/>
    <property type="molecule type" value="Genomic_DNA"/>
</dbReference>
<dbReference type="Gene3D" id="2.130.10.10">
    <property type="entry name" value="YVTN repeat-like/Quinoprotein amine dehydrogenase"/>
    <property type="match status" value="2"/>
</dbReference>
<evidence type="ECO:0000259" key="11">
    <source>
        <dbReference type="PROSITE" id="PS50110"/>
    </source>
</evidence>
<dbReference type="CDD" id="cd00075">
    <property type="entry name" value="HATPase"/>
    <property type="match status" value="1"/>
</dbReference>
<dbReference type="CDD" id="cd00082">
    <property type="entry name" value="HisKA"/>
    <property type="match status" value="1"/>
</dbReference>
<organism evidence="12 13">
    <name type="scientific">Pelagicoccus mobilis</name>
    <dbReference type="NCBI Taxonomy" id="415221"/>
    <lineage>
        <taxon>Bacteria</taxon>
        <taxon>Pseudomonadati</taxon>
        <taxon>Verrucomicrobiota</taxon>
        <taxon>Opitutia</taxon>
        <taxon>Puniceicoccales</taxon>
        <taxon>Pelagicoccaceae</taxon>
        <taxon>Pelagicoccus</taxon>
    </lineage>
</organism>
<dbReference type="SUPFAM" id="SSF46689">
    <property type="entry name" value="Homeodomain-like"/>
    <property type="match status" value="2"/>
</dbReference>
<keyword evidence="3 7" id="KW-0597">Phosphoprotein</keyword>
<dbReference type="SUPFAM" id="SSF47384">
    <property type="entry name" value="Homodimeric domain of signal transducing histidine kinase"/>
    <property type="match status" value="1"/>
</dbReference>
<dbReference type="InterPro" id="IPR018060">
    <property type="entry name" value="HTH_AraC"/>
</dbReference>
<dbReference type="Gene3D" id="3.40.50.2300">
    <property type="match status" value="1"/>
</dbReference>
<dbReference type="InterPro" id="IPR036097">
    <property type="entry name" value="HisK_dim/P_sf"/>
</dbReference>
<dbReference type="SMART" id="SM00387">
    <property type="entry name" value="HATPase_c"/>
    <property type="match status" value="1"/>
</dbReference>
<comment type="caution">
    <text evidence="12">The sequence shown here is derived from an EMBL/GenBank/DDBJ whole genome shotgun (WGS) entry which is preliminary data.</text>
</comment>
<dbReference type="Pfam" id="PF12833">
    <property type="entry name" value="HTH_18"/>
    <property type="match status" value="1"/>
</dbReference>
<dbReference type="PROSITE" id="PS00041">
    <property type="entry name" value="HTH_ARAC_FAMILY_1"/>
    <property type="match status" value="1"/>
</dbReference>
<gene>
    <name evidence="12" type="ORF">JIN87_03555</name>
</gene>
<dbReference type="InterPro" id="IPR004358">
    <property type="entry name" value="Sig_transdc_His_kin-like_C"/>
</dbReference>
<dbReference type="Gene3D" id="3.30.565.10">
    <property type="entry name" value="Histidine kinase-like ATPase, C-terminal domain"/>
    <property type="match status" value="1"/>
</dbReference>
<dbReference type="GO" id="GO:0000155">
    <property type="term" value="F:phosphorelay sensor kinase activity"/>
    <property type="evidence" value="ECO:0007669"/>
    <property type="project" value="InterPro"/>
</dbReference>
<evidence type="ECO:0000256" key="5">
    <source>
        <dbReference type="ARBA" id="ARBA00023125"/>
    </source>
</evidence>
<proteinExistence type="predicted"/>
<evidence type="ECO:0000259" key="9">
    <source>
        <dbReference type="PROSITE" id="PS01124"/>
    </source>
</evidence>
<dbReference type="InterPro" id="IPR036890">
    <property type="entry name" value="HATPase_C_sf"/>
</dbReference>
<keyword evidence="5" id="KW-0238">DNA-binding</keyword>